<keyword evidence="2" id="KW-1185">Reference proteome</keyword>
<reference evidence="1" key="1">
    <citation type="submission" date="2020-08" db="EMBL/GenBank/DDBJ databases">
        <title>Multicomponent nature underlies the extraordinary mechanical properties of spider dragline silk.</title>
        <authorList>
            <person name="Kono N."/>
            <person name="Nakamura H."/>
            <person name="Mori M."/>
            <person name="Yoshida Y."/>
            <person name="Ohtoshi R."/>
            <person name="Malay A.D."/>
            <person name="Moran D.A.P."/>
            <person name="Tomita M."/>
            <person name="Numata K."/>
            <person name="Arakawa K."/>
        </authorList>
    </citation>
    <scope>NUCLEOTIDE SEQUENCE</scope>
</reference>
<evidence type="ECO:0000313" key="1">
    <source>
        <dbReference type="EMBL" id="GFT15164.1"/>
    </source>
</evidence>
<evidence type="ECO:0000313" key="2">
    <source>
        <dbReference type="Proteomes" id="UP000887013"/>
    </source>
</evidence>
<organism evidence="1 2">
    <name type="scientific">Nephila pilipes</name>
    <name type="common">Giant wood spider</name>
    <name type="synonym">Nephila maculata</name>
    <dbReference type="NCBI Taxonomy" id="299642"/>
    <lineage>
        <taxon>Eukaryota</taxon>
        <taxon>Metazoa</taxon>
        <taxon>Ecdysozoa</taxon>
        <taxon>Arthropoda</taxon>
        <taxon>Chelicerata</taxon>
        <taxon>Arachnida</taxon>
        <taxon>Araneae</taxon>
        <taxon>Araneomorphae</taxon>
        <taxon>Entelegynae</taxon>
        <taxon>Araneoidea</taxon>
        <taxon>Nephilidae</taxon>
        <taxon>Nephila</taxon>
    </lineage>
</organism>
<dbReference type="AlphaFoldDB" id="A0A8X6TJM1"/>
<sequence>MHTSTDGNPLPGTYLHAVRRFCIKAGPVSCVPRAHIGSCPANELLRAEKREKMIARVRAELTLHRKMRMERRNIFCRSRRFFVSHDNVDETEQQELCN</sequence>
<accession>A0A8X6TJM1</accession>
<protein>
    <submittedName>
        <fullName evidence="1">Uncharacterized protein</fullName>
    </submittedName>
</protein>
<name>A0A8X6TJM1_NEPPI</name>
<dbReference type="Proteomes" id="UP000887013">
    <property type="component" value="Unassembled WGS sequence"/>
</dbReference>
<proteinExistence type="predicted"/>
<dbReference type="EMBL" id="BMAW01058244">
    <property type="protein sequence ID" value="GFT15164.1"/>
    <property type="molecule type" value="Genomic_DNA"/>
</dbReference>
<comment type="caution">
    <text evidence="1">The sequence shown here is derived from an EMBL/GenBank/DDBJ whole genome shotgun (WGS) entry which is preliminary data.</text>
</comment>
<gene>
    <name evidence="1" type="ORF">NPIL_72011</name>
</gene>